<feature type="transmembrane region" description="Helical" evidence="1">
    <location>
        <begin position="40"/>
        <end position="57"/>
    </location>
</feature>
<dbReference type="Proteomes" id="UP000251166">
    <property type="component" value="Chromosome"/>
</dbReference>
<sequence length="312" mass="32639">MSHINQLKMKIYIAATSGGLTAHSVNLCSMMIISSGPRRLLIAVVSVAAALVPFYSAHAEMSAWADNEGGRMRLVALAPDAGGKIRAALQIEPKPGWITYWKEPGGNGIPPQITIAAGSGVTLDAIAYPVPKHFFNGTVEDIAYDAPVTLPLSLTAAGKGPVTIDAAAFIGICRDICIPFQANFQLKLGPAIQSHPQEEAILQAADAKLPKPPSQDFGVTAHAMSPDRKTLSLTLALPGGGLGEGKGAPDIIVTGPSGHAFTKQIGGKRDGATFKVDVAIGKLPENYDISGKRWGVLVIDGDRAMETTLAFQ</sequence>
<evidence type="ECO:0000313" key="4">
    <source>
        <dbReference type="Proteomes" id="UP000251166"/>
    </source>
</evidence>
<keyword evidence="1" id="KW-0472">Membrane</keyword>
<organism evidence="3 4">
    <name type="scientific">Rhizobium leguminosarum</name>
    <dbReference type="NCBI Taxonomy" id="384"/>
    <lineage>
        <taxon>Bacteria</taxon>
        <taxon>Pseudomonadati</taxon>
        <taxon>Pseudomonadota</taxon>
        <taxon>Alphaproteobacteria</taxon>
        <taxon>Hyphomicrobiales</taxon>
        <taxon>Rhizobiaceae</taxon>
        <taxon>Rhizobium/Agrobacterium group</taxon>
        <taxon>Rhizobium</taxon>
    </lineage>
</organism>
<evidence type="ECO:0000256" key="1">
    <source>
        <dbReference type="SAM" id="Phobius"/>
    </source>
</evidence>
<evidence type="ECO:0000313" key="3">
    <source>
        <dbReference type="EMBL" id="AXA41568.1"/>
    </source>
</evidence>
<dbReference type="Pfam" id="PF11412">
    <property type="entry name" value="DsbD_N"/>
    <property type="match status" value="1"/>
</dbReference>
<keyword evidence="1" id="KW-1133">Transmembrane helix</keyword>
<dbReference type="InterPro" id="IPR028250">
    <property type="entry name" value="DsbDN"/>
</dbReference>
<dbReference type="AlphaFoldDB" id="A0A2Z4YLU3"/>
<name>A0A2Z4YLU3_RHILE</name>
<accession>A0A2Z4YLU3</accession>
<dbReference type="EMBL" id="CP030760">
    <property type="protein sequence ID" value="AXA41568.1"/>
    <property type="molecule type" value="Genomic_DNA"/>
</dbReference>
<keyword evidence="1" id="KW-0812">Transmembrane</keyword>
<proteinExistence type="predicted"/>
<evidence type="ECO:0000259" key="2">
    <source>
        <dbReference type="Pfam" id="PF11412"/>
    </source>
</evidence>
<gene>
    <name evidence="3" type="ORF">DLJ82_4003</name>
</gene>
<reference evidence="3 4" key="1">
    <citation type="submission" date="2018-07" db="EMBL/GenBank/DDBJ databases">
        <title>Rhizobium leguminosarum strain:ATCC 14479 Genome sequencing and assembly.</title>
        <authorList>
            <person name="Chakraborty R."/>
        </authorList>
    </citation>
    <scope>NUCLEOTIDE SEQUENCE [LARGE SCALE GENOMIC DNA]</scope>
    <source>
        <strain evidence="3 4">ATCC 14479</strain>
    </source>
</reference>
<protein>
    <submittedName>
        <fullName evidence="3">Disulfide bond corrector protein DsbC family protein</fullName>
    </submittedName>
</protein>
<feature type="domain" description="Thiol:disulfide interchange protein DsbD N-terminal" evidence="2">
    <location>
        <begin position="81"/>
        <end position="186"/>
    </location>
</feature>